<name>A0AC34RG82_9BILA</name>
<reference evidence="2" key="1">
    <citation type="submission" date="2022-11" db="UniProtKB">
        <authorList>
            <consortium name="WormBaseParasite"/>
        </authorList>
    </citation>
    <scope>IDENTIFICATION</scope>
</reference>
<dbReference type="Proteomes" id="UP000887576">
    <property type="component" value="Unplaced"/>
</dbReference>
<dbReference type="WBParaSite" id="JU765_v2.g6705.t1">
    <property type="protein sequence ID" value="JU765_v2.g6705.t1"/>
    <property type="gene ID" value="JU765_v2.g6705"/>
</dbReference>
<proteinExistence type="predicted"/>
<organism evidence="1 2">
    <name type="scientific">Panagrolaimus sp. JU765</name>
    <dbReference type="NCBI Taxonomy" id="591449"/>
    <lineage>
        <taxon>Eukaryota</taxon>
        <taxon>Metazoa</taxon>
        <taxon>Ecdysozoa</taxon>
        <taxon>Nematoda</taxon>
        <taxon>Chromadorea</taxon>
        <taxon>Rhabditida</taxon>
        <taxon>Tylenchina</taxon>
        <taxon>Panagrolaimomorpha</taxon>
        <taxon>Panagrolaimoidea</taxon>
        <taxon>Panagrolaimidae</taxon>
        <taxon>Panagrolaimus</taxon>
    </lineage>
</organism>
<sequence length="77" mass="8182">METAITRTATATNSQESYEPTVRSSNTVTNEIDPNQLLAKKSCALIFAVAVACIGSSFIFGYTIGATNVPEKVSCFT</sequence>
<evidence type="ECO:0000313" key="2">
    <source>
        <dbReference type="WBParaSite" id="JU765_v2.g6705.t1"/>
    </source>
</evidence>
<accession>A0AC34RG82</accession>
<protein>
    <submittedName>
        <fullName evidence="2">Uncharacterized protein</fullName>
    </submittedName>
</protein>
<evidence type="ECO:0000313" key="1">
    <source>
        <dbReference type="Proteomes" id="UP000887576"/>
    </source>
</evidence>